<dbReference type="InterPro" id="IPR001650">
    <property type="entry name" value="Helicase_C-like"/>
</dbReference>
<dbReference type="InterPro" id="IPR012340">
    <property type="entry name" value="NA-bd_OB-fold"/>
</dbReference>
<evidence type="ECO:0000256" key="4">
    <source>
        <dbReference type="ARBA" id="ARBA00022806"/>
    </source>
</evidence>
<dbReference type="NCBIfam" id="NF008168">
    <property type="entry name" value="PRK10917.2-2"/>
    <property type="match status" value="1"/>
</dbReference>
<dbReference type="NCBIfam" id="NF008164">
    <property type="entry name" value="PRK10917.1-2"/>
    <property type="match status" value="1"/>
</dbReference>
<keyword evidence="1" id="KW-0547">Nucleotide-binding</keyword>
<keyword evidence="2" id="KW-0227">DNA damage</keyword>
<dbReference type="CDD" id="cd04488">
    <property type="entry name" value="RecG_wedge_OBF"/>
    <property type="match status" value="1"/>
</dbReference>
<dbReference type="InterPro" id="IPR011545">
    <property type="entry name" value="DEAD/DEAH_box_helicase_dom"/>
</dbReference>
<organism evidence="11 12">
    <name type="scientific">Novosphingobium indicum</name>
    <dbReference type="NCBI Taxonomy" id="462949"/>
    <lineage>
        <taxon>Bacteria</taxon>
        <taxon>Pseudomonadati</taxon>
        <taxon>Pseudomonadota</taxon>
        <taxon>Alphaproteobacteria</taxon>
        <taxon>Sphingomonadales</taxon>
        <taxon>Sphingomonadaceae</taxon>
        <taxon>Novosphingobium</taxon>
    </lineage>
</organism>
<dbReference type="PANTHER" id="PTHR47964:SF1">
    <property type="entry name" value="ATP-DEPENDENT DNA HELICASE HOMOLOG RECG, CHLOROPLASTIC"/>
    <property type="match status" value="1"/>
</dbReference>
<dbReference type="SMART" id="SM00487">
    <property type="entry name" value="DEXDc"/>
    <property type="match status" value="1"/>
</dbReference>
<keyword evidence="6" id="KW-0238">DNA-binding</keyword>
<proteinExistence type="predicted"/>
<evidence type="ECO:0000256" key="7">
    <source>
        <dbReference type="ARBA" id="ARBA00023204"/>
    </source>
</evidence>
<sequence length="685" mass="75173">MRPEALNPLFVEVDVLDGVGPKLRRPLEKLGLARIKDLTYHLPDRFVERRAVSNLDEAGVGENVVVALTVREHRAAAGRGPFRVVAEDDIGNHCTLIYFGRASYTAKKQLALGERRWVAGRLDQYGQALQIVHPEHVSESTSAPLAQLREAVYPLSEGLTQGRIAGLVQQALKGLPELPEWIEPGLLDRMQWPAWREALQEAHKAAHAAARDRLAYDELLANALALMLVRQSNRAQRGSPLSGNGSLRTKLRLPFALTGAQKRSIAEIEGDLGQSAPMLRLLQGDVGAGKTVVALSAMLIAVEAGAQAALLAPTEILARQHFETLRKMLEGTGVEIALLTGRDKGRARESILMGLLDGSIDIVVGTHAIFQDSVEYRNLALVVIDEQHRFGVGQRLMLARKGRRTPHTLAMTATPIPRTLTLAQYGEMDVSRLDELPPGRQAIDTRVVSVERIADVAGALARHFETGQQAYWVCPMVRENETDDIAAAEARFAVLKERFGEDVVLVHGQLRPEAKDAAMEQFASGRARLLVATTVIEVGVDVPNATLMVIEQAERFGLAQLHQLRGRVGRGSEKSTCLLLRGNSLSETARQRLALMRETQDGFRLAEEDLELRGGGELLGTRQSGDTPFRIASLEQIQKLLPLAHDDARLLMERDGGLSGKRGEAARQLLYLFERDWGVQLLRGG</sequence>
<name>A0ABQ2JCG7_9SPHN</name>
<dbReference type="InterPro" id="IPR033454">
    <property type="entry name" value="RecG_wedge"/>
</dbReference>
<evidence type="ECO:0000256" key="5">
    <source>
        <dbReference type="ARBA" id="ARBA00022840"/>
    </source>
</evidence>
<evidence type="ECO:0000313" key="11">
    <source>
        <dbReference type="EMBL" id="GGN44677.1"/>
    </source>
</evidence>
<evidence type="ECO:0000259" key="10">
    <source>
        <dbReference type="PROSITE" id="PS51194"/>
    </source>
</evidence>
<accession>A0ABQ2JCG7</accession>
<keyword evidence="7" id="KW-0234">DNA repair</keyword>
<evidence type="ECO:0000256" key="8">
    <source>
        <dbReference type="ARBA" id="ARBA00049819"/>
    </source>
</evidence>
<dbReference type="InterPro" id="IPR027417">
    <property type="entry name" value="P-loop_NTPase"/>
</dbReference>
<dbReference type="Gene3D" id="3.40.50.300">
    <property type="entry name" value="P-loop containing nucleotide triphosphate hydrolases"/>
    <property type="match status" value="2"/>
</dbReference>
<dbReference type="Pfam" id="PF00270">
    <property type="entry name" value="DEAD"/>
    <property type="match status" value="1"/>
</dbReference>
<keyword evidence="3" id="KW-0378">Hydrolase</keyword>
<dbReference type="SUPFAM" id="SSF50249">
    <property type="entry name" value="Nucleic acid-binding proteins"/>
    <property type="match status" value="1"/>
</dbReference>
<protein>
    <recommendedName>
        <fullName evidence="8">Probable DNA 3'-5' helicase RecG</fullName>
    </recommendedName>
</protein>
<evidence type="ECO:0000259" key="9">
    <source>
        <dbReference type="PROSITE" id="PS51192"/>
    </source>
</evidence>
<dbReference type="InterPro" id="IPR014001">
    <property type="entry name" value="Helicase_ATP-bd"/>
</dbReference>
<comment type="caution">
    <text evidence="11">The sequence shown here is derived from an EMBL/GenBank/DDBJ whole genome shotgun (WGS) entry which is preliminary data.</text>
</comment>
<dbReference type="GO" id="GO:0004386">
    <property type="term" value="F:helicase activity"/>
    <property type="evidence" value="ECO:0007669"/>
    <property type="project" value="UniProtKB-KW"/>
</dbReference>
<dbReference type="Pfam" id="PF19833">
    <property type="entry name" value="RecG_dom3_C"/>
    <property type="match status" value="1"/>
</dbReference>
<keyword evidence="12" id="KW-1185">Reference proteome</keyword>
<evidence type="ECO:0000256" key="6">
    <source>
        <dbReference type="ARBA" id="ARBA00023125"/>
    </source>
</evidence>
<evidence type="ECO:0000313" key="12">
    <source>
        <dbReference type="Proteomes" id="UP000605099"/>
    </source>
</evidence>
<dbReference type="Pfam" id="PF00271">
    <property type="entry name" value="Helicase_C"/>
    <property type="match status" value="1"/>
</dbReference>
<dbReference type="InterPro" id="IPR045562">
    <property type="entry name" value="RecG_dom3_C"/>
</dbReference>
<dbReference type="CDD" id="cd17992">
    <property type="entry name" value="DEXHc_RecG"/>
    <property type="match status" value="1"/>
</dbReference>
<evidence type="ECO:0000256" key="3">
    <source>
        <dbReference type="ARBA" id="ARBA00022801"/>
    </source>
</evidence>
<dbReference type="PROSITE" id="PS51192">
    <property type="entry name" value="HELICASE_ATP_BIND_1"/>
    <property type="match status" value="1"/>
</dbReference>
<dbReference type="PROSITE" id="PS51194">
    <property type="entry name" value="HELICASE_CTER"/>
    <property type="match status" value="1"/>
</dbReference>
<dbReference type="EMBL" id="BMLK01000004">
    <property type="protein sequence ID" value="GGN44677.1"/>
    <property type="molecule type" value="Genomic_DNA"/>
</dbReference>
<dbReference type="SMART" id="SM00490">
    <property type="entry name" value="HELICc"/>
    <property type="match status" value="1"/>
</dbReference>
<evidence type="ECO:0000256" key="1">
    <source>
        <dbReference type="ARBA" id="ARBA00022741"/>
    </source>
</evidence>
<feature type="domain" description="Helicase ATP-binding" evidence="9">
    <location>
        <begin position="271"/>
        <end position="433"/>
    </location>
</feature>
<dbReference type="Pfam" id="PF17191">
    <property type="entry name" value="RecG_wedge"/>
    <property type="match status" value="1"/>
</dbReference>
<dbReference type="SUPFAM" id="SSF52540">
    <property type="entry name" value="P-loop containing nucleoside triphosphate hydrolases"/>
    <property type="match status" value="1"/>
</dbReference>
<feature type="domain" description="Helicase C-terminal" evidence="10">
    <location>
        <begin position="466"/>
        <end position="611"/>
    </location>
</feature>
<evidence type="ECO:0000256" key="2">
    <source>
        <dbReference type="ARBA" id="ARBA00022763"/>
    </source>
</evidence>
<dbReference type="RefSeq" id="WP_188818598.1">
    <property type="nucleotide sequence ID" value="NZ_BMLK01000004.1"/>
</dbReference>
<keyword evidence="5" id="KW-0067">ATP-binding</keyword>
<gene>
    <name evidence="11" type="ORF">GCM10011349_10000</name>
</gene>
<reference evidence="12" key="1">
    <citation type="journal article" date="2019" name="Int. J. Syst. Evol. Microbiol.">
        <title>The Global Catalogue of Microorganisms (GCM) 10K type strain sequencing project: providing services to taxonomists for standard genome sequencing and annotation.</title>
        <authorList>
            <consortium name="The Broad Institute Genomics Platform"/>
            <consortium name="The Broad Institute Genome Sequencing Center for Infectious Disease"/>
            <person name="Wu L."/>
            <person name="Ma J."/>
        </authorList>
    </citation>
    <scope>NUCLEOTIDE SEQUENCE [LARGE SCALE GENOMIC DNA]</scope>
    <source>
        <strain evidence="12">CGMCC 1.6784</strain>
    </source>
</reference>
<keyword evidence="4 11" id="KW-0347">Helicase</keyword>
<dbReference type="Proteomes" id="UP000605099">
    <property type="component" value="Unassembled WGS sequence"/>
</dbReference>
<dbReference type="PANTHER" id="PTHR47964">
    <property type="entry name" value="ATP-DEPENDENT DNA HELICASE HOMOLOG RECG, CHLOROPLASTIC"/>
    <property type="match status" value="1"/>
</dbReference>
<dbReference type="InterPro" id="IPR047112">
    <property type="entry name" value="RecG/Mfd"/>
</dbReference>